<gene>
    <name evidence="1" type="ORF">OXX778_LOCUS5490</name>
</gene>
<proteinExistence type="predicted"/>
<comment type="caution">
    <text evidence="1">The sequence shown here is derived from an EMBL/GenBank/DDBJ whole genome shotgun (WGS) entry which is preliminary data.</text>
</comment>
<accession>A0A813REZ9</accession>
<name>A0A813REZ9_9BILA</name>
<dbReference type="OrthoDB" id="10412210at2759"/>
<evidence type="ECO:0000313" key="1">
    <source>
        <dbReference type="EMBL" id="CAF0781533.1"/>
    </source>
</evidence>
<dbReference type="Proteomes" id="UP000663879">
    <property type="component" value="Unassembled WGS sequence"/>
</dbReference>
<sequence>MEGFDFSEDPIVEGQYSRNVIFPALKWISKSKFISLIEKCPKLNIQPCLNSNENIHKRLFLGKSIPKYTQDQNNTEVDIDNVEIVGNVYFSVEKKWKLKTTFKGRSYEISDEFLILNIKDVNSIFWKSINMMNNFEQKIPKYALKVSFDSSEHHYMYAGRLKEDNSNTDCSIIYYSNAMLRINEKFDSFFGKISPTTKLLFSQYQDLEIGHFSYEILCLKPSPASLKALCKSSIRKYLNYSQKKIKSLSQKNEEKIHLPQYLVNYLKFPSFLKIGDFMFKEDKIVHENDKYEMLYDAKKNNLICRYLDRNCDDQECIFLANVDSIMLHPFNAVFYNSSNSKATKSQILAPKINPYKFYINWENSSFEIKYL</sequence>
<protein>
    <submittedName>
        <fullName evidence="1">Uncharacterized protein</fullName>
    </submittedName>
</protein>
<evidence type="ECO:0000313" key="2">
    <source>
        <dbReference type="Proteomes" id="UP000663879"/>
    </source>
</evidence>
<reference evidence="1" key="1">
    <citation type="submission" date="2021-02" db="EMBL/GenBank/DDBJ databases">
        <authorList>
            <person name="Nowell W R."/>
        </authorList>
    </citation>
    <scope>NUCLEOTIDE SEQUENCE</scope>
    <source>
        <strain evidence="1">Ploen Becks lab</strain>
    </source>
</reference>
<keyword evidence="2" id="KW-1185">Reference proteome</keyword>
<organism evidence="1 2">
    <name type="scientific">Brachionus calyciflorus</name>
    <dbReference type="NCBI Taxonomy" id="104777"/>
    <lineage>
        <taxon>Eukaryota</taxon>
        <taxon>Metazoa</taxon>
        <taxon>Spiralia</taxon>
        <taxon>Gnathifera</taxon>
        <taxon>Rotifera</taxon>
        <taxon>Eurotatoria</taxon>
        <taxon>Monogononta</taxon>
        <taxon>Pseudotrocha</taxon>
        <taxon>Ploima</taxon>
        <taxon>Brachionidae</taxon>
        <taxon>Brachionus</taxon>
    </lineage>
</organism>
<dbReference type="EMBL" id="CAJNOC010000601">
    <property type="protein sequence ID" value="CAF0781533.1"/>
    <property type="molecule type" value="Genomic_DNA"/>
</dbReference>
<dbReference type="AlphaFoldDB" id="A0A813REZ9"/>